<dbReference type="InterPro" id="IPR026983">
    <property type="entry name" value="DHC"/>
</dbReference>
<accession>A0A9Q0N5V1</accession>
<dbReference type="OrthoDB" id="10251809at2759"/>
<comment type="caution">
    <text evidence="2">The sequence shown here is derived from an EMBL/GenBank/DDBJ whole genome shotgun (WGS) entry which is preliminary data.</text>
</comment>
<dbReference type="AlphaFoldDB" id="A0A9Q0N5V1"/>
<dbReference type="InterPro" id="IPR043160">
    <property type="entry name" value="Dynein_C_barrel"/>
</dbReference>
<dbReference type="Proteomes" id="UP001151699">
    <property type="component" value="Chromosome B"/>
</dbReference>
<dbReference type="Gene3D" id="1.20.1270.280">
    <property type="match status" value="1"/>
</dbReference>
<reference evidence="2" key="1">
    <citation type="submission" date="2022-07" db="EMBL/GenBank/DDBJ databases">
        <authorList>
            <person name="Trinca V."/>
            <person name="Uliana J.V.C."/>
            <person name="Torres T.T."/>
            <person name="Ward R.J."/>
            <person name="Monesi N."/>
        </authorList>
    </citation>
    <scope>NUCLEOTIDE SEQUENCE</scope>
    <source>
        <strain evidence="2">HSMRA1968</strain>
        <tissue evidence="2">Whole embryos</tissue>
    </source>
</reference>
<proteinExistence type="predicted"/>
<feature type="non-terminal residue" evidence="2">
    <location>
        <position position="1"/>
    </location>
</feature>
<protein>
    <submittedName>
        <fullName evidence="2">Dynein axonemal heavy chain 8</fullName>
    </submittedName>
</protein>
<dbReference type="Pfam" id="PF18199">
    <property type="entry name" value="Dynein_C"/>
    <property type="match status" value="1"/>
</dbReference>
<evidence type="ECO:0000313" key="3">
    <source>
        <dbReference type="Proteomes" id="UP001151699"/>
    </source>
</evidence>
<feature type="domain" description="Dynein heavy chain C-terminal" evidence="1">
    <location>
        <begin position="5"/>
        <end position="167"/>
    </location>
</feature>
<evidence type="ECO:0000259" key="1">
    <source>
        <dbReference type="Pfam" id="PF18199"/>
    </source>
</evidence>
<dbReference type="GO" id="GO:0045505">
    <property type="term" value="F:dynein intermediate chain binding"/>
    <property type="evidence" value="ECO:0007669"/>
    <property type="project" value="InterPro"/>
</dbReference>
<dbReference type="EMBL" id="WJQU01000002">
    <property type="protein sequence ID" value="KAJ6644133.1"/>
    <property type="molecule type" value="Genomic_DNA"/>
</dbReference>
<dbReference type="GO" id="GO:0007018">
    <property type="term" value="P:microtubule-based movement"/>
    <property type="evidence" value="ECO:0007669"/>
    <property type="project" value="InterPro"/>
</dbReference>
<keyword evidence="3" id="KW-1185">Reference proteome</keyword>
<organism evidence="2 3">
    <name type="scientific">Pseudolycoriella hygida</name>
    <dbReference type="NCBI Taxonomy" id="35572"/>
    <lineage>
        <taxon>Eukaryota</taxon>
        <taxon>Metazoa</taxon>
        <taxon>Ecdysozoa</taxon>
        <taxon>Arthropoda</taxon>
        <taxon>Hexapoda</taxon>
        <taxon>Insecta</taxon>
        <taxon>Pterygota</taxon>
        <taxon>Neoptera</taxon>
        <taxon>Endopterygota</taxon>
        <taxon>Diptera</taxon>
        <taxon>Nematocera</taxon>
        <taxon>Sciaroidea</taxon>
        <taxon>Sciaridae</taxon>
        <taxon>Pseudolycoriella</taxon>
    </lineage>
</organism>
<dbReference type="PANTHER" id="PTHR22878">
    <property type="entry name" value="DYNEIN HEAVY CHAIN 6, AXONEMAL-LIKE-RELATED"/>
    <property type="match status" value="1"/>
</dbReference>
<dbReference type="InterPro" id="IPR041228">
    <property type="entry name" value="Dynein_C"/>
</dbReference>
<feature type="non-terminal residue" evidence="2">
    <location>
        <position position="168"/>
    </location>
</feature>
<evidence type="ECO:0000313" key="2">
    <source>
        <dbReference type="EMBL" id="KAJ6644133.1"/>
    </source>
</evidence>
<dbReference type="GO" id="GO:0030286">
    <property type="term" value="C:dynein complex"/>
    <property type="evidence" value="ECO:0007669"/>
    <property type="project" value="InterPro"/>
</dbReference>
<dbReference type="GO" id="GO:0051959">
    <property type="term" value="F:dynein light intermediate chain binding"/>
    <property type="evidence" value="ECO:0007669"/>
    <property type="project" value="InterPro"/>
</dbReference>
<name>A0A9Q0N5V1_9DIPT</name>
<dbReference type="Gene3D" id="3.10.490.20">
    <property type="match status" value="1"/>
</dbReference>
<sequence length="168" mass="19314">VLMFTRTTLSELLLAIEGTIIMNEELQNAFDSIFDAKVPRKWLRTSWESSTLGFWFTELIDRNKQFSIWIFKARPKSFCLSGFFNPQGFLTAVRQETTRANLEWALDETGVYVHGLYLDGASWDIKKGVVTEAVNKVLYKLMPVIHIFAVNTAPPMSTTMYECPVYKI</sequence>
<dbReference type="PANTHER" id="PTHR22878:SF63">
    <property type="entry name" value="DYNEIN AXONEMAL HEAVY CHAIN 10"/>
    <property type="match status" value="1"/>
</dbReference>
<gene>
    <name evidence="2" type="primary">Dnah8</name>
    <name evidence="2" type="ORF">Bhyg_09099</name>
</gene>